<dbReference type="Pfam" id="PF01281">
    <property type="entry name" value="Ribosomal_L9_N"/>
    <property type="match status" value="1"/>
</dbReference>
<feature type="domain" description="Ribosomal protein L9" evidence="10">
    <location>
        <begin position="13"/>
        <end position="40"/>
    </location>
</feature>
<dbReference type="GO" id="GO:1990904">
    <property type="term" value="C:ribonucleoprotein complex"/>
    <property type="evidence" value="ECO:0007669"/>
    <property type="project" value="UniProtKB-KW"/>
</dbReference>
<dbReference type="HAMAP" id="MF_00503">
    <property type="entry name" value="Ribosomal_bL9"/>
    <property type="match status" value="1"/>
</dbReference>
<keyword evidence="4 7" id="KW-0689">Ribosomal protein</keyword>
<name>A0A934IHP4_9HYPH</name>
<dbReference type="SUPFAM" id="SSF55658">
    <property type="entry name" value="L9 N-domain-like"/>
    <property type="match status" value="1"/>
</dbReference>
<dbReference type="Pfam" id="PF03948">
    <property type="entry name" value="Ribosomal_L9_C"/>
    <property type="match status" value="1"/>
</dbReference>
<comment type="caution">
    <text evidence="11">The sequence shown here is derived from an EMBL/GenBank/DDBJ whole genome shotgun (WGS) entry which is preliminary data.</text>
</comment>
<dbReference type="Proteomes" id="UP000609531">
    <property type="component" value="Unassembled WGS sequence"/>
</dbReference>
<evidence type="ECO:0000256" key="8">
    <source>
        <dbReference type="SAM" id="Coils"/>
    </source>
</evidence>
<dbReference type="EMBL" id="JAEKJA010000010">
    <property type="protein sequence ID" value="MBJ3776658.1"/>
    <property type="molecule type" value="Genomic_DNA"/>
</dbReference>
<proteinExistence type="inferred from homology"/>
<organism evidence="11 12">
    <name type="scientific">Acuticoccus mangrovi</name>
    <dbReference type="NCBI Taxonomy" id="2796142"/>
    <lineage>
        <taxon>Bacteria</taxon>
        <taxon>Pseudomonadati</taxon>
        <taxon>Pseudomonadota</taxon>
        <taxon>Alphaproteobacteria</taxon>
        <taxon>Hyphomicrobiales</taxon>
        <taxon>Amorphaceae</taxon>
        <taxon>Acuticoccus</taxon>
    </lineage>
</organism>
<evidence type="ECO:0000256" key="6">
    <source>
        <dbReference type="ARBA" id="ARBA00035292"/>
    </source>
</evidence>
<dbReference type="Gene3D" id="3.40.5.10">
    <property type="entry name" value="Ribosomal protein L9, N-terminal domain"/>
    <property type="match status" value="1"/>
</dbReference>
<evidence type="ECO:0000256" key="1">
    <source>
        <dbReference type="ARBA" id="ARBA00010605"/>
    </source>
</evidence>
<keyword evidence="12" id="KW-1185">Reference proteome</keyword>
<evidence type="ECO:0000256" key="9">
    <source>
        <dbReference type="SAM" id="MobiDB-lite"/>
    </source>
</evidence>
<evidence type="ECO:0000256" key="2">
    <source>
        <dbReference type="ARBA" id="ARBA00022730"/>
    </source>
</evidence>
<dbReference type="InterPro" id="IPR020069">
    <property type="entry name" value="Ribosomal_bL9_C"/>
</dbReference>
<evidence type="ECO:0000256" key="7">
    <source>
        <dbReference type="HAMAP-Rule" id="MF_00503"/>
    </source>
</evidence>
<dbReference type="InterPro" id="IPR036791">
    <property type="entry name" value="Ribosomal_bL9_C_sf"/>
</dbReference>
<dbReference type="GO" id="GO:0006412">
    <property type="term" value="P:translation"/>
    <property type="evidence" value="ECO:0007669"/>
    <property type="project" value="UniProtKB-UniRule"/>
</dbReference>
<dbReference type="InterPro" id="IPR020070">
    <property type="entry name" value="Ribosomal_bL9_N"/>
</dbReference>
<dbReference type="AlphaFoldDB" id="A0A934IHP4"/>
<keyword evidence="8" id="KW-0175">Coiled coil</keyword>
<comment type="function">
    <text evidence="7">Binds to the 23S rRNA.</text>
</comment>
<feature type="coiled-coil region" evidence="8">
    <location>
        <begin position="37"/>
        <end position="64"/>
    </location>
</feature>
<gene>
    <name evidence="7 11" type="primary">rplI</name>
    <name evidence="11" type="ORF">JCR33_13210</name>
</gene>
<dbReference type="Gene3D" id="3.10.430.100">
    <property type="entry name" value="Ribosomal protein L9, C-terminal domain"/>
    <property type="match status" value="1"/>
</dbReference>
<evidence type="ECO:0000256" key="5">
    <source>
        <dbReference type="ARBA" id="ARBA00023274"/>
    </source>
</evidence>
<dbReference type="PROSITE" id="PS00651">
    <property type="entry name" value="RIBOSOMAL_L9"/>
    <property type="match status" value="1"/>
</dbReference>
<feature type="compositionally biased region" description="Acidic residues" evidence="9">
    <location>
        <begin position="164"/>
        <end position="194"/>
    </location>
</feature>
<evidence type="ECO:0000259" key="10">
    <source>
        <dbReference type="PROSITE" id="PS00651"/>
    </source>
</evidence>
<dbReference type="PANTHER" id="PTHR21368">
    <property type="entry name" value="50S RIBOSOMAL PROTEIN L9"/>
    <property type="match status" value="1"/>
</dbReference>
<evidence type="ECO:0000313" key="12">
    <source>
        <dbReference type="Proteomes" id="UP000609531"/>
    </source>
</evidence>
<keyword evidence="2 7" id="KW-0699">rRNA-binding</keyword>
<accession>A0A934IHP4</accession>
<evidence type="ECO:0000313" key="11">
    <source>
        <dbReference type="EMBL" id="MBJ3776658.1"/>
    </source>
</evidence>
<dbReference type="GO" id="GO:0005840">
    <property type="term" value="C:ribosome"/>
    <property type="evidence" value="ECO:0007669"/>
    <property type="project" value="UniProtKB-KW"/>
</dbReference>
<keyword evidence="5 7" id="KW-0687">Ribonucleoprotein</keyword>
<evidence type="ECO:0000256" key="4">
    <source>
        <dbReference type="ARBA" id="ARBA00022980"/>
    </source>
</evidence>
<evidence type="ECO:0000256" key="3">
    <source>
        <dbReference type="ARBA" id="ARBA00022884"/>
    </source>
</evidence>
<dbReference type="InterPro" id="IPR000244">
    <property type="entry name" value="Ribosomal_bL9"/>
</dbReference>
<sequence>MQVILLERVPKLGEMGEEVRVRDGFARNFLLPQGKALRANRENRARFEAEKASLEVRNQERRAQAEAMSKRVAGKTFVAIRQAGQTGQLYGSVSTRDITEVLAGEGITIERRQVDMTMPIKSIGVHEIQLVLHPEVIVPVMINVARSNDEAERQAAGEDVLAPDLDDEDEDEEEFYDEASDEEATAEAGEEEQA</sequence>
<dbReference type="InterPro" id="IPR009027">
    <property type="entry name" value="Ribosomal_bL9/RNase_H1_N"/>
</dbReference>
<comment type="similarity">
    <text evidence="1 7">Belongs to the bacterial ribosomal protein bL9 family.</text>
</comment>
<dbReference type="GO" id="GO:0003735">
    <property type="term" value="F:structural constituent of ribosome"/>
    <property type="evidence" value="ECO:0007669"/>
    <property type="project" value="InterPro"/>
</dbReference>
<dbReference type="GO" id="GO:0019843">
    <property type="term" value="F:rRNA binding"/>
    <property type="evidence" value="ECO:0007669"/>
    <property type="project" value="UniProtKB-UniRule"/>
</dbReference>
<dbReference type="InterPro" id="IPR036935">
    <property type="entry name" value="Ribosomal_bL9_N_sf"/>
</dbReference>
<reference evidence="11" key="1">
    <citation type="submission" date="2020-12" db="EMBL/GenBank/DDBJ databases">
        <title>Bacterial taxonomy.</title>
        <authorList>
            <person name="Pan X."/>
        </authorList>
    </citation>
    <scope>NUCLEOTIDE SEQUENCE</scope>
    <source>
        <strain evidence="11">B2012</strain>
    </source>
</reference>
<dbReference type="SUPFAM" id="SSF55653">
    <property type="entry name" value="Ribosomal protein L9 C-domain"/>
    <property type="match status" value="1"/>
</dbReference>
<protein>
    <recommendedName>
        <fullName evidence="6 7">Large ribosomal subunit protein bL9</fullName>
    </recommendedName>
</protein>
<dbReference type="InterPro" id="IPR020594">
    <property type="entry name" value="Ribosomal_bL9_bac/chp"/>
</dbReference>
<dbReference type="NCBIfam" id="TIGR00158">
    <property type="entry name" value="L9"/>
    <property type="match status" value="1"/>
</dbReference>
<keyword evidence="3 7" id="KW-0694">RNA-binding</keyword>
<feature type="region of interest" description="Disordered" evidence="9">
    <location>
        <begin position="149"/>
        <end position="194"/>
    </location>
</feature>
<dbReference type="RefSeq" id="WP_198882556.1">
    <property type="nucleotide sequence ID" value="NZ_JAEKJA010000010.1"/>
</dbReference>